<accession>A0ABV5YRL1</accession>
<gene>
    <name evidence="2" type="ORF">ACFFNX_36610</name>
</gene>
<dbReference type="PANTHER" id="PTHR43377">
    <property type="entry name" value="BILIVERDIN REDUCTASE A"/>
    <property type="match status" value="1"/>
</dbReference>
<proteinExistence type="predicted"/>
<sequence>MEHHSASIGVLVVGVGFIAEQHTAAIHADPRSRLVGIVDVDAGRAATAARANGGVPWWTDLDEALASPEADAVVVCTPNHTHAPIAVAVVEDGR</sequence>
<protein>
    <submittedName>
        <fullName evidence="2">Gfo/Idh/MocA family protein</fullName>
    </submittedName>
</protein>
<dbReference type="EMBL" id="JBHLZP010000410">
    <property type="protein sequence ID" value="MFB9837699.1"/>
    <property type="molecule type" value="Genomic_DNA"/>
</dbReference>
<dbReference type="Pfam" id="PF01408">
    <property type="entry name" value="GFO_IDH_MocA"/>
    <property type="match status" value="1"/>
</dbReference>
<dbReference type="InterPro" id="IPR051450">
    <property type="entry name" value="Gfo/Idh/MocA_Oxidoreductases"/>
</dbReference>
<comment type="caution">
    <text evidence="2">The sequence shown here is derived from an EMBL/GenBank/DDBJ whole genome shotgun (WGS) entry which is preliminary data.</text>
</comment>
<reference evidence="2 3" key="1">
    <citation type="submission" date="2024-09" db="EMBL/GenBank/DDBJ databases">
        <authorList>
            <person name="Sun Q."/>
            <person name="Mori K."/>
        </authorList>
    </citation>
    <scope>NUCLEOTIDE SEQUENCE [LARGE SCALE GENOMIC DNA]</scope>
    <source>
        <strain evidence="2 3">TBRC 0563</strain>
    </source>
</reference>
<evidence type="ECO:0000259" key="1">
    <source>
        <dbReference type="Pfam" id="PF01408"/>
    </source>
</evidence>
<dbReference type="Proteomes" id="UP001589627">
    <property type="component" value="Unassembled WGS sequence"/>
</dbReference>
<evidence type="ECO:0000313" key="2">
    <source>
        <dbReference type="EMBL" id="MFB9837699.1"/>
    </source>
</evidence>
<dbReference type="Gene3D" id="3.40.50.720">
    <property type="entry name" value="NAD(P)-binding Rossmann-like Domain"/>
    <property type="match status" value="1"/>
</dbReference>
<dbReference type="SUPFAM" id="SSF51735">
    <property type="entry name" value="NAD(P)-binding Rossmann-fold domains"/>
    <property type="match status" value="1"/>
</dbReference>
<dbReference type="InterPro" id="IPR036291">
    <property type="entry name" value="NAD(P)-bd_dom_sf"/>
</dbReference>
<feature type="non-terminal residue" evidence="2">
    <location>
        <position position="94"/>
    </location>
</feature>
<name>A0ABV5YRL1_9ACTN</name>
<keyword evidence="3" id="KW-1185">Reference proteome</keyword>
<feature type="domain" description="Gfo/Idh/MocA-like oxidoreductase N-terminal" evidence="1">
    <location>
        <begin position="8"/>
        <end position="93"/>
    </location>
</feature>
<dbReference type="RefSeq" id="WP_378210573.1">
    <property type="nucleotide sequence ID" value="NZ_JBHLZP010000410.1"/>
</dbReference>
<organism evidence="2 3">
    <name type="scientific">Actinoallomurus acaciae</name>
    <dbReference type="NCBI Taxonomy" id="502577"/>
    <lineage>
        <taxon>Bacteria</taxon>
        <taxon>Bacillati</taxon>
        <taxon>Actinomycetota</taxon>
        <taxon>Actinomycetes</taxon>
        <taxon>Streptosporangiales</taxon>
        <taxon>Thermomonosporaceae</taxon>
        <taxon>Actinoallomurus</taxon>
    </lineage>
</organism>
<dbReference type="InterPro" id="IPR000683">
    <property type="entry name" value="Gfo/Idh/MocA-like_OxRdtase_N"/>
</dbReference>
<dbReference type="PANTHER" id="PTHR43377:SF1">
    <property type="entry name" value="BILIVERDIN REDUCTASE A"/>
    <property type="match status" value="1"/>
</dbReference>
<evidence type="ECO:0000313" key="3">
    <source>
        <dbReference type="Proteomes" id="UP001589627"/>
    </source>
</evidence>